<dbReference type="STRING" id="749414.SBI_09989"/>
<dbReference type="AlphaFoldDB" id="D7CF91"/>
<gene>
    <name evidence="1" type="ordered locus">SBI_09989</name>
</gene>
<evidence type="ECO:0000313" key="1">
    <source>
        <dbReference type="EMBL" id="ADI13107.1"/>
    </source>
</evidence>
<keyword evidence="2" id="KW-1185">Reference proteome</keyword>
<dbReference type="PATRIC" id="fig|749414.3.peg.10285"/>
<dbReference type="EMBL" id="CP002047">
    <property type="protein sequence ID" value="ADI13107.1"/>
    <property type="molecule type" value="Genomic_DNA"/>
</dbReference>
<dbReference type="Proteomes" id="UP000000377">
    <property type="component" value="Chromosome"/>
</dbReference>
<accession>D7CF91</accession>
<name>D7CF91_STRBB</name>
<proteinExistence type="predicted"/>
<sequence>MFVRLLYKMTRKLISLPSTLLRSDAAKDAERAYSATRMRSCADS</sequence>
<reference evidence="1 2" key="1">
    <citation type="journal article" date="2010" name="J. Bacteriol.">
        <title>Genome sequence of the milbemycin-producing bacterium Streptomyces bingchenggensis.</title>
        <authorList>
            <person name="Wang X.J."/>
            <person name="Yan Y.J."/>
            <person name="Zhang B."/>
            <person name="An J."/>
            <person name="Wang J.J."/>
            <person name="Tian J."/>
            <person name="Jiang L."/>
            <person name="Chen Y.H."/>
            <person name="Huang S.X."/>
            <person name="Yin M."/>
            <person name="Zhang J."/>
            <person name="Gao A.L."/>
            <person name="Liu C.X."/>
            <person name="Zhu Z.X."/>
            <person name="Xiang W.S."/>
        </authorList>
    </citation>
    <scope>NUCLEOTIDE SEQUENCE [LARGE SCALE GENOMIC DNA]</scope>
    <source>
        <strain evidence="1 2">BCW-1</strain>
    </source>
</reference>
<dbReference type="HOGENOM" id="CLU_3222443_0_0_11"/>
<organism evidence="1 2">
    <name type="scientific">Streptomyces bingchenggensis (strain BCW-1)</name>
    <dbReference type="NCBI Taxonomy" id="749414"/>
    <lineage>
        <taxon>Bacteria</taxon>
        <taxon>Bacillati</taxon>
        <taxon>Actinomycetota</taxon>
        <taxon>Actinomycetes</taxon>
        <taxon>Kitasatosporales</taxon>
        <taxon>Streptomycetaceae</taxon>
        <taxon>Streptomyces</taxon>
    </lineage>
</organism>
<dbReference type="KEGG" id="sbh:SBI_09989"/>
<evidence type="ECO:0000313" key="2">
    <source>
        <dbReference type="Proteomes" id="UP000000377"/>
    </source>
</evidence>
<protein>
    <submittedName>
        <fullName evidence="1">Uncharacterized protein</fullName>
    </submittedName>
</protein>